<dbReference type="Pfam" id="PF17913">
    <property type="entry name" value="FHA_2"/>
    <property type="match status" value="1"/>
</dbReference>
<dbReference type="Pfam" id="PF08645">
    <property type="entry name" value="PNK3P"/>
    <property type="match status" value="1"/>
</dbReference>
<dbReference type="InterPro" id="IPR023214">
    <property type="entry name" value="HAD_sf"/>
</dbReference>
<dbReference type="FunFam" id="3.40.50.300:FF:000737">
    <property type="entry name" value="Bifunctional polynucleotide phosphatase/kinase"/>
    <property type="match status" value="1"/>
</dbReference>
<accession>A0AAW1D588</accession>
<keyword evidence="2" id="KW-0227">DNA damage</keyword>
<dbReference type="GO" id="GO:0003690">
    <property type="term" value="F:double-stranded DNA binding"/>
    <property type="evidence" value="ECO:0007669"/>
    <property type="project" value="TreeGrafter"/>
</dbReference>
<keyword evidence="5" id="KW-0539">Nucleus</keyword>
<dbReference type="GO" id="GO:0046403">
    <property type="term" value="F:polynucleotide 3'-phosphatase activity"/>
    <property type="evidence" value="ECO:0007669"/>
    <property type="project" value="TreeGrafter"/>
</dbReference>
<organism evidence="7 8">
    <name type="scientific">Rhynocoris fuscipes</name>
    <dbReference type="NCBI Taxonomy" id="488301"/>
    <lineage>
        <taxon>Eukaryota</taxon>
        <taxon>Metazoa</taxon>
        <taxon>Ecdysozoa</taxon>
        <taxon>Arthropoda</taxon>
        <taxon>Hexapoda</taxon>
        <taxon>Insecta</taxon>
        <taxon>Pterygota</taxon>
        <taxon>Neoptera</taxon>
        <taxon>Paraneoptera</taxon>
        <taxon>Hemiptera</taxon>
        <taxon>Heteroptera</taxon>
        <taxon>Panheteroptera</taxon>
        <taxon>Cimicomorpha</taxon>
        <taxon>Reduviidae</taxon>
        <taxon>Harpactorinae</taxon>
        <taxon>Harpactorini</taxon>
        <taxon>Rhynocoris</taxon>
    </lineage>
</organism>
<feature type="domain" description="PNK FHA" evidence="6">
    <location>
        <begin position="8"/>
        <end position="80"/>
    </location>
</feature>
<dbReference type="Proteomes" id="UP001461498">
    <property type="component" value="Unassembled WGS sequence"/>
</dbReference>
<comment type="subcellular location">
    <subcellularLocation>
        <location evidence="1">Nucleus</location>
    </subcellularLocation>
</comment>
<dbReference type="SUPFAM" id="SSF52540">
    <property type="entry name" value="P-loop containing nucleoside triphosphate hydrolases"/>
    <property type="match status" value="1"/>
</dbReference>
<protein>
    <recommendedName>
        <fullName evidence="6">PNK FHA domain-containing protein</fullName>
    </recommendedName>
</protein>
<proteinExistence type="predicted"/>
<evidence type="ECO:0000313" key="8">
    <source>
        <dbReference type="Proteomes" id="UP001461498"/>
    </source>
</evidence>
<dbReference type="InterPro" id="IPR013954">
    <property type="entry name" value="PNK3P"/>
</dbReference>
<dbReference type="NCBIfam" id="TIGR01664">
    <property type="entry name" value="DNA-3'-Pase"/>
    <property type="match status" value="1"/>
</dbReference>
<evidence type="ECO:0000256" key="4">
    <source>
        <dbReference type="ARBA" id="ARBA00023204"/>
    </source>
</evidence>
<dbReference type="Pfam" id="PF13671">
    <property type="entry name" value="AAA_33"/>
    <property type="match status" value="1"/>
</dbReference>
<dbReference type="Gene3D" id="3.40.50.1000">
    <property type="entry name" value="HAD superfamily/HAD-like"/>
    <property type="match status" value="1"/>
</dbReference>
<dbReference type="InterPro" id="IPR008984">
    <property type="entry name" value="SMAD_FHA_dom_sf"/>
</dbReference>
<evidence type="ECO:0000256" key="2">
    <source>
        <dbReference type="ARBA" id="ARBA00022763"/>
    </source>
</evidence>
<gene>
    <name evidence="7" type="ORF">O3M35_008119</name>
</gene>
<dbReference type="InterPro" id="IPR036412">
    <property type="entry name" value="HAD-like_sf"/>
</dbReference>
<keyword evidence="4" id="KW-0234">DNA repair</keyword>
<keyword evidence="8" id="KW-1185">Reference proteome</keyword>
<name>A0AAW1D588_9HEMI</name>
<reference evidence="7 8" key="1">
    <citation type="submission" date="2022-12" db="EMBL/GenBank/DDBJ databases">
        <title>Chromosome-level genome assembly of true bugs.</title>
        <authorList>
            <person name="Ma L."/>
            <person name="Li H."/>
        </authorList>
    </citation>
    <scope>NUCLEOTIDE SEQUENCE [LARGE SCALE GENOMIC DNA]</scope>
    <source>
        <strain evidence="7">Lab_2022b</strain>
    </source>
</reference>
<dbReference type="Gene3D" id="3.40.50.300">
    <property type="entry name" value="P-loop containing nucleotide triphosphate hydrolases"/>
    <property type="match status" value="1"/>
</dbReference>
<dbReference type="GO" id="GO:0005634">
    <property type="term" value="C:nucleus"/>
    <property type="evidence" value="ECO:0007669"/>
    <property type="project" value="UniProtKB-SubCell"/>
</dbReference>
<evidence type="ECO:0000256" key="5">
    <source>
        <dbReference type="ARBA" id="ARBA00023242"/>
    </source>
</evidence>
<dbReference type="Gene3D" id="2.60.200.20">
    <property type="match status" value="1"/>
</dbReference>
<dbReference type="InterPro" id="IPR006549">
    <property type="entry name" value="HAD-SF_hydro_IIIA"/>
</dbReference>
<dbReference type="InterPro" id="IPR027417">
    <property type="entry name" value="P-loop_NTPase"/>
</dbReference>
<dbReference type="SUPFAM" id="SSF56784">
    <property type="entry name" value="HAD-like"/>
    <property type="match status" value="1"/>
</dbReference>
<dbReference type="SUPFAM" id="SSF49879">
    <property type="entry name" value="SMAD/FHA domain"/>
    <property type="match status" value="1"/>
</dbReference>
<evidence type="ECO:0000256" key="1">
    <source>
        <dbReference type="ARBA" id="ARBA00004123"/>
    </source>
</evidence>
<dbReference type="GO" id="GO:0006281">
    <property type="term" value="P:DNA repair"/>
    <property type="evidence" value="ECO:0007669"/>
    <property type="project" value="UniProtKB-KW"/>
</dbReference>
<dbReference type="InterPro" id="IPR006551">
    <property type="entry name" value="Polynucleotide_phosphatase"/>
</dbReference>
<dbReference type="EMBL" id="JAPXFL010000005">
    <property type="protein sequence ID" value="KAK9506128.1"/>
    <property type="molecule type" value="Genomic_DNA"/>
</dbReference>
<evidence type="ECO:0000256" key="3">
    <source>
        <dbReference type="ARBA" id="ARBA00022801"/>
    </source>
</evidence>
<dbReference type="PANTHER" id="PTHR12083:SF9">
    <property type="entry name" value="BIFUNCTIONAL POLYNUCLEOTIDE PHOSPHATASE_KINASE"/>
    <property type="match status" value="1"/>
</dbReference>
<dbReference type="NCBIfam" id="TIGR01662">
    <property type="entry name" value="HAD-SF-IIIA"/>
    <property type="match status" value="1"/>
</dbReference>
<comment type="caution">
    <text evidence="7">The sequence shown here is derived from an EMBL/GenBank/DDBJ whole genome shotgun (WGS) entry which is preliminary data.</text>
</comment>
<evidence type="ECO:0000313" key="7">
    <source>
        <dbReference type="EMBL" id="KAK9506128.1"/>
    </source>
</evidence>
<evidence type="ECO:0000259" key="6">
    <source>
        <dbReference type="Pfam" id="PF17913"/>
    </source>
</evidence>
<sequence>MTETSIECFLTPKDSLNLFSGIQIPDGQEITIGRGQQYGIKDLACSKQQLMLEADSTDRVLKVRRIGRNPSILAGFPLEQDQVYFAKEGMTLKVSPEVEYIVTFREINNSKKLKMQSDSSDSMKCECKSSNFTWSKNPTGTVLCCETSDFNFVYPCKIASFDLDGTLISTKSGKVFPTSETDWKLWHPSIIEHLKKLVDDGYSLIMFTNQAQLEVLSQYRINLFKNKIESIVNALDVPFLVLIATNRDIFRKPAPGMWDYCLSKISGKLDKDSSFYVGDAAGRIAKKPKKSADFEITDRLFARNIGIKFYTPEEYFLKESPLEFKDVNFHPYEFTVKEYPSLNIPANPSELIIMVGCPASGKSYFTEKVLVPEGYTRVSRDELKTWPKCREKIINAILRKQNVIYDATNPDKVTRKIVLDLCKEQKFANVRSFVMSTSEDRCIHNNRFRQLVKNSEPVPHTAIVTFFKRFEEPSVEEGFTSVVKVPFVPNFPNPDHERLYKMYLLGKKK</sequence>
<dbReference type="InterPro" id="IPR041388">
    <property type="entry name" value="FHA_2"/>
</dbReference>
<keyword evidence="3" id="KW-0378">Hydrolase</keyword>
<dbReference type="AlphaFoldDB" id="A0AAW1D588"/>
<dbReference type="PANTHER" id="PTHR12083">
    <property type="entry name" value="BIFUNCTIONAL POLYNUCLEOTIDE PHOSPHATASE/KINASE"/>
    <property type="match status" value="1"/>
</dbReference>
<dbReference type="GO" id="GO:0046404">
    <property type="term" value="F:ATP-dependent polydeoxyribonucleotide 5'-hydroxyl-kinase activity"/>
    <property type="evidence" value="ECO:0007669"/>
    <property type="project" value="TreeGrafter"/>
</dbReference>